<evidence type="ECO:0000313" key="2">
    <source>
        <dbReference type="EMBL" id="KAJ3644065.1"/>
    </source>
</evidence>
<dbReference type="EMBL" id="JALNTZ010000008">
    <property type="protein sequence ID" value="KAJ3644065.1"/>
    <property type="molecule type" value="Genomic_DNA"/>
</dbReference>
<organism evidence="2 3">
    <name type="scientific">Zophobas morio</name>
    <dbReference type="NCBI Taxonomy" id="2755281"/>
    <lineage>
        <taxon>Eukaryota</taxon>
        <taxon>Metazoa</taxon>
        <taxon>Ecdysozoa</taxon>
        <taxon>Arthropoda</taxon>
        <taxon>Hexapoda</taxon>
        <taxon>Insecta</taxon>
        <taxon>Pterygota</taxon>
        <taxon>Neoptera</taxon>
        <taxon>Endopterygota</taxon>
        <taxon>Coleoptera</taxon>
        <taxon>Polyphaga</taxon>
        <taxon>Cucujiformia</taxon>
        <taxon>Tenebrionidae</taxon>
        <taxon>Zophobas</taxon>
    </lineage>
</organism>
<evidence type="ECO:0000313" key="3">
    <source>
        <dbReference type="Proteomes" id="UP001168821"/>
    </source>
</evidence>
<keyword evidence="3" id="KW-1185">Reference proteome</keyword>
<reference evidence="2" key="1">
    <citation type="journal article" date="2023" name="G3 (Bethesda)">
        <title>Whole genome assemblies of Zophobas morio and Tenebrio molitor.</title>
        <authorList>
            <person name="Kaur S."/>
            <person name="Stinson S.A."/>
            <person name="diCenzo G.C."/>
        </authorList>
    </citation>
    <scope>NUCLEOTIDE SEQUENCE</scope>
    <source>
        <strain evidence="2">QUZm001</strain>
    </source>
</reference>
<comment type="caution">
    <text evidence="2">The sequence shown here is derived from an EMBL/GenBank/DDBJ whole genome shotgun (WGS) entry which is preliminary data.</text>
</comment>
<protein>
    <submittedName>
        <fullName evidence="2">Uncharacterized protein</fullName>
    </submittedName>
</protein>
<dbReference type="AlphaFoldDB" id="A0AA38HU98"/>
<evidence type="ECO:0000256" key="1">
    <source>
        <dbReference type="SAM" id="MobiDB-lite"/>
    </source>
</evidence>
<proteinExistence type="predicted"/>
<sequence>MFGLPKTPQQCVSDKTFGEINSQPPKDKINTVTYRSFKYFDTNEFSRDASLINWNHIINLESIDKLSFFNSAIIALFDVHAPLKTTTTKRPAKPYITDNKGNNQTQRQSKEKVYSI</sequence>
<gene>
    <name evidence="2" type="ORF">Zmor_026738</name>
</gene>
<dbReference type="Proteomes" id="UP001168821">
    <property type="component" value="Unassembled WGS sequence"/>
</dbReference>
<name>A0AA38HU98_9CUCU</name>
<accession>A0AA38HU98</accession>
<feature type="region of interest" description="Disordered" evidence="1">
    <location>
        <begin position="87"/>
        <end position="116"/>
    </location>
</feature>